<gene>
    <name evidence="1" type="ORF">H7J73_09955</name>
</gene>
<proteinExistence type="predicted"/>
<organism evidence="1 2">
    <name type="scientific">Mycolicibacterium komossense</name>
    <dbReference type="NCBI Taxonomy" id="1779"/>
    <lineage>
        <taxon>Bacteria</taxon>
        <taxon>Bacillati</taxon>
        <taxon>Actinomycetota</taxon>
        <taxon>Actinomycetes</taxon>
        <taxon>Mycobacteriales</taxon>
        <taxon>Mycobacteriaceae</taxon>
        <taxon>Mycolicibacterium</taxon>
    </lineage>
</organism>
<sequence length="380" mass="39563">MRLVTESGLWSTAARPAPVPATALLEVSGAVLSWPVDDPAAAPQITFTDVRRADWLWRVLGESGHNAVVTALDGAARSAGPNLEIAGVELIGGSVDPLRALALGHWLRRWWPASARAGIPALDAALLDAEIALRTVAAQDYFTDDTPDSDVGELLAPHPVALTAHALGGDPRVVGLARACGELASDIGLEGAGWARLEAALDQLPPPGADVSAGRRDDYALAAGTDGGRGGVGAIADGVDSLRWTTVAPGIFDAAEDTVHWTVETRGGLAVAIVTVAVGGTQSASGVVVSLRTGDISGTGVLDAGGRALLPLLDAGRLPVTESVAWDRDWASTRVTVGDDVQSDESPEIRERIRRFARDRLQQPAQDAYLAEILAAEWDY</sequence>
<dbReference type="EMBL" id="JACKTY010000021">
    <property type="protein sequence ID" value="MCV7226352.1"/>
    <property type="molecule type" value="Genomic_DNA"/>
</dbReference>
<evidence type="ECO:0000313" key="2">
    <source>
        <dbReference type="Proteomes" id="UP001526201"/>
    </source>
</evidence>
<accession>A0ABT3CA63</accession>
<protein>
    <submittedName>
        <fullName evidence="1">Uncharacterized protein</fullName>
    </submittedName>
</protein>
<reference evidence="1 2" key="1">
    <citation type="journal article" date="2022" name="BMC Genomics">
        <title>Comparative genome analysis of mycobacteria focusing on tRNA and non-coding RNA.</title>
        <authorList>
            <person name="Behra P.R.K."/>
            <person name="Pettersson B.M.F."/>
            <person name="Ramesh M."/>
            <person name="Das S."/>
            <person name="Dasgupta S."/>
            <person name="Kirsebom L.A."/>
        </authorList>
    </citation>
    <scope>NUCLEOTIDE SEQUENCE [LARGE SCALE GENOMIC DNA]</scope>
    <source>
        <strain evidence="1 2">DSM 44078</strain>
    </source>
</reference>
<name>A0ABT3CA63_9MYCO</name>
<evidence type="ECO:0000313" key="1">
    <source>
        <dbReference type="EMBL" id="MCV7226352.1"/>
    </source>
</evidence>
<comment type="caution">
    <text evidence="1">The sequence shown here is derived from an EMBL/GenBank/DDBJ whole genome shotgun (WGS) entry which is preliminary data.</text>
</comment>
<keyword evidence="2" id="KW-1185">Reference proteome</keyword>
<dbReference type="RefSeq" id="WP_264067203.1">
    <property type="nucleotide sequence ID" value="NZ_JACKTY010000021.1"/>
</dbReference>
<dbReference type="Proteomes" id="UP001526201">
    <property type="component" value="Unassembled WGS sequence"/>
</dbReference>